<dbReference type="InterPro" id="IPR002477">
    <property type="entry name" value="Peptidoglycan-bd-like"/>
</dbReference>
<dbReference type="AlphaFoldDB" id="A0A261TZ25"/>
<evidence type="ECO:0000256" key="1">
    <source>
        <dbReference type="ARBA" id="ARBA00001561"/>
    </source>
</evidence>
<dbReference type="GO" id="GO:0019867">
    <property type="term" value="C:outer membrane"/>
    <property type="evidence" value="ECO:0007669"/>
    <property type="project" value="TreeGrafter"/>
</dbReference>
<feature type="chain" id="PRO_5012831045" description="N-acetylmuramoyl-L-alanine amidase" evidence="6">
    <location>
        <begin position="24"/>
        <end position="266"/>
    </location>
</feature>
<dbReference type="GO" id="GO:0009253">
    <property type="term" value="P:peptidoglycan catabolic process"/>
    <property type="evidence" value="ECO:0007669"/>
    <property type="project" value="InterPro"/>
</dbReference>
<organism evidence="8 9">
    <name type="scientific">Bordetella genomosp. 5</name>
    <dbReference type="NCBI Taxonomy" id="1395608"/>
    <lineage>
        <taxon>Bacteria</taxon>
        <taxon>Pseudomonadati</taxon>
        <taxon>Pseudomonadota</taxon>
        <taxon>Betaproteobacteria</taxon>
        <taxon>Burkholderiales</taxon>
        <taxon>Alcaligenaceae</taxon>
        <taxon>Bordetella</taxon>
    </lineage>
</organism>
<dbReference type="PANTHER" id="PTHR30417:SF1">
    <property type="entry name" value="N-ACETYLMURAMOYL-L-ALANINE AMIDASE AMID"/>
    <property type="match status" value="1"/>
</dbReference>
<dbReference type="GO" id="GO:0009254">
    <property type="term" value="P:peptidoglycan turnover"/>
    <property type="evidence" value="ECO:0007669"/>
    <property type="project" value="TreeGrafter"/>
</dbReference>
<proteinExistence type="inferred from homology"/>
<protein>
    <recommendedName>
        <fullName evidence="3">N-acetylmuramoyl-L-alanine amidase</fullName>
        <ecNumber evidence="3">3.5.1.28</ecNumber>
    </recommendedName>
</protein>
<dbReference type="SMART" id="SM00644">
    <property type="entry name" value="Ami_2"/>
    <property type="match status" value="1"/>
</dbReference>
<reference evidence="8 9" key="1">
    <citation type="submission" date="2017-05" db="EMBL/GenBank/DDBJ databases">
        <title>Complete and WGS of Bordetella genogroups.</title>
        <authorList>
            <person name="Spilker T."/>
            <person name="LiPuma J."/>
        </authorList>
    </citation>
    <scope>NUCLEOTIDE SEQUENCE [LARGE SCALE GENOMIC DNA]</scope>
    <source>
        <strain evidence="8 9">AU10456</strain>
    </source>
</reference>
<dbReference type="CDD" id="cd06583">
    <property type="entry name" value="PGRP"/>
    <property type="match status" value="1"/>
</dbReference>
<evidence type="ECO:0000256" key="5">
    <source>
        <dbReference type="ARBA" id="ARBA00023316"/>
    </source>
</evidence>
<feature type="signal peptide" evidence="6">
    <location>
        <begin position="1"/>
        <end position="23"/>
    </location>
</feature>
<dbReference type="Gene3D" id="1.10.101.10">
    <property type="entry name" value="PGBD-like superfamily/PGBD"/>
    <property type="match status" value="1"/>
</dbReference>
<evidence type="ECO:0000256" key="2">
    <source>
        <dbReference type="ARBA" id="ARBA00007553"/>
    </source>
</evidence>
<name>A0A261TZ25_9BORD</name>
<dbReference type="RefSeq" id="WP_249278952.1">
    <property type="nucleotide sequence ID" value="NZ_NEVP01000002.1"/>
</dbReference>
<dbReference type="Pfam" id="PF01471">
    <property type="entry name" value="PG_binding_1"/>
    <property type="match status" value="1"/>
</dbReference>
<keyword evidence="6" id="KW-0732">Signal</keyword>
<dbReference type="Pfam" id="PF01510">
    <property type="entry name" value="Amidase_2"/>
    <property type="match status" value="1"/>
</dbReference>
<dbReference type="FunFam" id="3.40.80.10:FF:000003">
    <property type="entry name" value="N-acetylmuramoyl-L-alanine amidase"/>
    <property type="match status" value="1"/>
</dbReference>
<dbReference type="SUPFAM" id="SSF47090">
    <property type="entry name" value="PGBD-like"/>
    <property type="match status" value="1"/>
</dbReference>
<sequence>MTGAARFGAAALALLALAGCASRGPAGLDLDTSVTAQGQSSRARYVVLHYTTSDDARSLHILSTAKVSSHYLVAEAPAGKVYRLVDENRAAWHAGASAWYAQRSLNFTSIGIEVVNPGFTEGPGGERVWHPYQPRQIQTLVTLLQDVIRRHGIAPENVVGHSDIAPQRKLDPGPLFPWRQLAQAGIGRWYDEAGAAQHLARMQTTGLPDVAWFQQQLARLGYDTPQHGQLDRATINVLAAFQMHYRPATHDGQPDIETAAIMLAMP</sequence>
<dbReference type="InterPro" id="IPR036365">
    <property type="entry name" value="PGBD-like_sf"/>
</dbReference>
<dbReference type="GO" id="GO:0008745">
    <property type="term" value="F:N-acetylmuramoyl-L-alanine amidase activity"/>
    <property type="evidence" value="ECO:0007669"/>
    <property type="project" value="UniProtKB-EC"/>
</dbReference>
<dbReference type="PANTHER" id="PTHR30417">
    <property type="entry name" value="N-ACETYLMURAMOYL-L-ALANINE AMIDASE AMID"/>
    <property type="match status" value="1"/>
</dbReference>
<comment type="caution">
    <text evidence="8">The sequence shown here is derived from an EMBL/GenBank/DDBJ whole genome shotgun (WGS) entry which is preliminary data.</text>
</comment>
<accession>A0A261TZ25</accession>
<dbReference type="PROSITE" id="PS51257">
    <property type="entry name" value="PROKAR_LIPOPROTEIN"/>
    <property type="match status" value="1"/>
</dbReference>
<dbReference type="GO" id="GO:0071555">
    <property type="term" value="P:cell wall organization"/>
    <property type="evidence" value="ECO:0007669"/>
    <property type="project" value="UniProtKB-KW"/>
</dbReference>
<evidence type="ECO:0000259" key="7">
    <source>
        <dbReference type="SMART" id="SM00644"/>
    </source>
</evidence>
<dbReference type="InterPro" id="IPR036505">
    <property type="entry name" value="Amidase/PGRP_sf"/>
</dbReference>
<evidence type="ECO:0000256" key="3">
    <source>
        <dbReference type="ARBA" id="ARBA00011901"/>
    </source>
</evidence>
<keyword evidence="9" id="KW-1185">Reference proteome</keyword>
<dbReference type="SUPFAM" id="SSF55846">
    <property type="entry name" value="N-acetylmuramoyl-L-alanine amidase-like"/>
    <property type="match status" value="1"/>
</dbReference>
<dbReference type="Proteomes" id="UP000216913">
    <property type="component" value="Unassembled WGS sequence"/>
</dbReference>
<keyword evidence="4" id="KW-0378">Hydrolase</keyword>
<dbReference type="InterPro" id="IPR002502">
    <property type="entry name" value="Amidase_domain"/>
</dbReference>
<feature type="domain" description="N-acetylmuramoyl-L-alanine amidase" evidence="7">
    <location>
        <begin position="31"/>
        <end position="173"/>
    </location>
</feature>
<comment type="catalytic activity">
    <reaction evidence="1">
        <text>Hydrolyzes the link between N-acetylmuramoyl residues and L-amino acid residues in certain cell-wall glycopeptides.</text>
        <dbReference type="EC" id="3.5.1.28"/>
    </reaction>
</comment>
<dbReference type="Gene3D" id="3.40.80.10">
    <property type="entry name" value="Peptidoglycan recognition protein-like"/>
    <property type="match status" value="1"/>
</dbReference>
<gene>
    <name evidence="8" type="ORF">CAL25_04695</name>
</gene>
<evidence type="ECO:0000313" key="8">
    <source>
        <dbReference type="EMBL" id="OZI54527.1"/>
    </source>
</evidence>
<evidence type="ECO:0000256" key="6">
    <source>
        <dbReference type="SAM" id="SignalP"/>
    </source>
</evidence>
<dbReference type="EC" id="3.5.1.28" evidence="3"/>
<keyword evidence="5" id="KW-0961">Cell wall biogenesis/degradation</keyword>
<comment type="similarity">
    <text evidence="2">Belongs to the N-acetylmuramoyl-L-alanine amidase 2 family.</text>
</comment>
<dbReference type="InterPro" id="IPR036366">
    <property type="entry name" value="PGBDSf"/>
</dbReference>
<evidence type="ECO:0000256" key="4">
    <source>
        <dbReference type="ARBA" id="ARBA00022801"/>
    </source>
</evidence>
<dbReference type="EMBL" id="NEVP01000002">
    <property type="protein sequence ID" value="OZI54527.1"/>
    <property type="molecule type" value="Genomic_DNA"/>
</dbReference>
<dbReference type="InterPro" id="IPR051206">
    <property type="entry name" value="NAMLAA_amidase_2"/>
</dbReference>
<evidence type="ECO:0000313" key="9">
    <source>
        <dbReference type="Proteomes" id="UP000216913"/>
    </source>
</evidence>